<proteinExistence type="predicted"/>
<accession>A0ACC0N4K6</accession>
<organism evidence="1 2">
    <name type="scientific">Rhododendron molle</name>
    <name type="common">Chinese azalea</name>
    <name type="synonym">Azalea mollis</name>
    <dbReference type="NCBI Taxonomy" id="49168"/>
    <lineage>
        <taxon>Eukaryota</taxon>
        <taxon>Viridiplantae</taxon>
        <taxon>Streptophyta</taxon>
        <taxon>Embryophyta</taxon>
        <taxon>Tracheophyta</taxon>
        <taxon>Spermatophyta</taxon>
        <taxon>Magnoliopsida</taxon>
        <taxon>eudicotyledons</taxon>
        <taxon>Gunneridae</taxon>
        <taxon>Pentapetalae</taxon>
        <taxon>asterids</taxon>
        <taxon>Ericales</taxon>
        <taxon>Ericaceae</taxon>
        <taxon>Ericoideae</taxon>
        <taxon>Rhodoreae</taxon>
        <taxon>Rhododendron</taxon>
    </lineage>
</organism>
<dbReference type="EMBL" id="CM046394">
    <property type="protein sequence ID" value="KAI8547804.1"/>
    <property type="molecule type" value="Genomic_DNA"/>
</dbReference>
<name>A0ACC0N4K6_RHOML</name>
<evidence type="ECO:0000313" key="1">
    <source>
        <dbReference type="EMBL" id="KAI8547804.1"/>
    </source>
</evidence>
<gene>
    <name evidence="1" type="ORF">RHMOL_Rhmol07G0224300</name>
</gene>
<sequence length="225" mass="25739">MLGEVICCYSESKLRGRWCLCCNEALLDSNPLIKKVHRLLPPSGSSNDFQIQFESTFDYKEKKNIDDDLVTSYGPFNPEEFEEETILTPDVFEETYEFGYFKDFPIFDEYPNEELAGVLGDDCAFEIEDEFEDLPILISLQKKTFEVTLKTFLSMKSIQMRIVTVTTKEKDLRTLMVQDTPLEVALASSLVLASKPVMPKEDKGFLGQLEDPLGMLFTRVSLGYE</sequence>
<keyword evidence="2" id="KW-1185">Reference proteome</keyword>
<protein>
    <submittedName>
        <fullName evidence="1">Uncharacterized protein</fullName>
    </submittedName>
</protein>
<comment type="caution">
    <text evidence="1">The sequence shown here is derived from an EMBL/GenBank/DDBJ whole genome shotgun (WGS) entry which is preliminary data.</text>
</comment>
<reference evidence="1" key="1">
    <citation type="submission" date="2022-02" db="EMBL/GenBank/DDBJ databases">
        <title>Plant Genome Project.</title>
        <authorList>
            <person name="Zhang R.-G."/>
        </authorList>
    </citation>
    <scope>NUCLEOTIDE SEQUENCE</scope>
    <source>
        <strain evidence="1">AT1</strain>
    </source>
</reference>
<dbReference type="Proteomes" id="UP001062846">
    <property type="component" value="Chromosome 7"/>
</dbReference>
<evidence type="ECO:0000313" key="2">
    <source>
        <dbReference type="Proteomes" id="UP001062846"/>
    </source>
</evidence>